<evidence type="ECO:0000313" key="3">
    <source>
        <dbReference type="Proteomes" id="UP000300142"/>
    </source>
</evidence>
<gene>
    <name evidence="2" type="ORF">SR1949_07820</name>
</gene>
<keyword evidence="1" id="KW-1133">Transmembrane helix</keyword>
<keyword evidence="3" id="KW-1185">Reference proteome</keyword>
<protein>
    <submittedName>
        <fullName evidence="2">Uncharacterized protein</fullName>
    </submittedName>
</protein>
<organism evidence="2 3">
    <name type="scientific">Sphaerospermopsis reniformis</name>
    <dbReference type="NCBI Taxonomy" id="531300"/>
    <lineage>
        <taxon>Bacteria</taxon>
        <taxon>Bacillati</taxon>
        <taxon>Cyanobacteriota</taxon>
        <taxon>Cyanophyceae</taxon>
        <taxon>Nostocales</taxon>
        <taxon>Aphanizomenonaceae</taxon>
        <taxon>Sphaerospermopsis</taxon>
    </lineage>
</organism>
<comment type="caution">
    <text evidence="2">The sequence shown here is derived from an EMBL/GenBank/DDBJ whole genome shotgun (WGS) entry which is preliminary data.</text>
</comment>
<reference evidence="3" key="1">
    <citation type="submission" date="2019-02" db="EMBL/GenBank/DDBJ databases">
        <title>Draft genome sequence of Sphaerospermopsis reniformis NIES-1949.</title>
        <authorList>
            <person name="Yamaguchi H."/>
            <person name="Suzuki S."/>
            <person name="Kawachi M."/>
        </authorList>
    </citation>
    <scope>NUCLEOTIDE SEQUENCE [LARGE SCALE GENOMIC DNA]</scope>
    <source>
        <strain evidence="3">NIES-1949</strain>
    </source>
</reference>
<keyword evidence="1" id="KW-0812">Transmembrane</keyword>
<dbReference type="AlphaFoldDB" id="A0A479ZT48"/>
<feature type="transmembrane region" description="Helical" evidence="1">
    <location>
        <begin position="28"/>
        <end position="45"/>
    </location>
</feature>
<evidence type="ECO:0000256" key="1">
    <source>
        <dbReference type="SAM" id="Phobius"/>
    </source>
</evidence>
<proteinExistence type="predicted"/>
<dbReference type="EMBL" id="BJCE01000015">
    <property type="protein sequence ID" value="GCL35685.1"/>
    <property type="molecule type" value="Genomic_DNA"/>
</dbReference>
<accession>A0A479ZT48</accession>
<dbReference type="RefSeq" id="WP_201277572.1">
    <property type="nucleotide sequence ID" value="NZ_BJCE01000015.1"/>
</dbReference>
<keyword evidence="1" id="KW-0472">Membrane</keyword>
<name>A0A479ZT48_9CYAN</name>
<evidence type="ECO:0000313" key="2">
    <source>
        <dbReference type="EMBL" id="GCL35685.1"/>
    </source>
</evidence>
<dbReference type="Proteomes" id="UP000300142">
    <property type="component" value="Unassembled WGS sequence"/>
</dbReference>
<sequence>MSQKRSSLKPLQGKNRTLRRRLNLKGEIALALAPTAIVLLVMAFVETLTQQ</sequence>